<dbReference type="EMBL" id="RSCK01000064">
    <property type="protein sequence ID" value="RUT06909.1"/>
    <property type="molecule type" value="Genomic_DNA"/>
</dbReference>
<comment type="caution">
    <text evidence="2">The sequence shown here is derived from an EMBL/GenBank/DDBJ whole genome shotgun (WGS) entry which is preliminary data.</text>
</comment>
<evidence type="ECO:0000313" key="3">
    <source>
        <dbReference type="Proteomes" id="UP000282574"/>
    </source>
</evidence>
<gene>
    <name evidence="2" type="ORF">DSM107010_51570</name>
</gene>
<dbReference type="RefSeq" id="WP_015152426.1">
    <property type="nucleotide sequence ID" value="NZ_JAVKZF010000002.1"/>
</dbReference>
<name>A0AB37UD92_9CYAN</name>
<proteinExistence type="predicted"/>
<keyword evidence="3" id="KW-1185">Reference proteome</keyword>
<feature type="transmembrane region" description="Helical" evidence="1">
    <location>
        <begin position="121"/>
        <end position="141"/>
    </location>
</feature>
<dbReference type="Proteomes" id="UP000282574">
    <property type="component" value="Unassembled WGS sequence"/>
</dbReference>
<reference evidence="2 3" key="1">
    <citation type="journal article" date="2019" name="Genome Biol. Evol.">
        <title>Day and night: Metabolic profiles and evolutionary relationships of six axenic non-marine cyanobacteria.</title>
        <authorList>
            <person name="Will S.E."/>
            <person name="Henke P."/>
            <person name="Boedeker C."/>
            <person name="Huang S."/>
            <person name="Brinkmann H."/>
            <person name="Rohde M."/>
            <person name="Jarek M."/>
            <person name="Friedl T."/>
            <person name="Seufert S."/>
            <person name="Schumacher M."/>
            <person name="Overmann J."/>
            <person name="Neumann-Schaal M."/>
            <person name="Petersen J."/>
        </authorList>
    </citation>
    <scope>NUCLEOTIDE SEQUENCE [LARGE SCALE GENOMIC DNA]</scope>
    <source>
        <strain evidence="2 3">SAG 39.79</strain>
    </source>
</reference>
<organism evidence="2 3">
    <name type="scientific">Chroococcidiopsis cubana SAG 39.79</name>
    <dbReference type="NCBI Taxonomy" id="388085"/>
    <lineage>
        <taxon>Bacteria</taxon>
        <taxon>Bacillati</taxon>
        <taxon>Cyanobacteriota</taxon>
        <taxon>Cyanophyceae</taxon>
        <taxon>Chroococcidiopsidales</taxon>
        <taxon>Chroococcidiopsidaceae</taxon>
        <taxon>Chroococcidiopsis</taxon>
    </lineage>
</organism>
<sequence>MVGFNLKKSGQKTLKKSQTNTAKIYQPFESAILTVNPGDRIAKEPQTLVDKAKQIAVDAPDITGDWIKVPTYFIFEYPNGEKKALHHVKDAKEISDAIRLARFEEDENLIIEPHKPHNVNLIPFILVVLLVLFTIPILIGIF</sequence>
<evidence type="ECO:0000256" key="1">
    <source>
        <dbReference type="SAM" id="Phobius"/>
    </source>
</evidence>
<evidence type="ECO:0008006" key="4">
    <source>
        <dbReference type="Google" id="ProtNLM"/>
    </source>
</evidence>
<accession>A0AB37UD92</accession>
<protein>
    <recommendedName>
        <fullName evidence="4">CCDC81-like prokaryotic HU domain-containing protein</fullName>
    </recommendedName>
</protein>
<keyword evidence="1" id="KW-0472">Membrane</keyword>
<evidence type="ECO:0000313" key="2">
    <source>
        <dbReference type="EMBL" id="RUT06909.1"/>
    </source>
</evidence>
<dbReference type="AlphaFoldDB" id="A0AB37UD92"/>
<keyword evidence="1" id="KW-0812">Transmembrane</keyword>
<keyword evidence="1" id="KW-1133">Transmembrane helix</keyword>